<accession>A0AAE3DMQ8</accession>
<dbReference type="InterPro" id="IPR052566">
    <property type="entry name" value="Non-lysos_glucosylceramidase"/>
</dbReference>
<dbReference type="PANTHER" id="PTHR12654">
    <property type="entry name" value="BILE ACID BETA-GLUCOSIDASE-RELATED"/>
    <property type="match status" value="1"/>
</dbReference>
<dbReference type="EMBL" id="JAJEQF010000020">
    <property type="protein sequence ID" value="MCC2167794.1"/>
    <property type="molecule type" value="Genomic_DNA"/>
</dbReference>
<sequence length="877" mass="99559">MEGTLDYRWQKNGMALGGIGAGSVEICQNGELREWDICNMGKWGSPDVRKQKKLYDYDAHVLPFTVRAKLAGKEPVVRRLCHDRDNGEFRSLMYSWYKEIEKIRWNPDFPVCRLQYEDSGLPIKIEAEFASPFVPGQEALAGTPGFYVTFTITNPSDQEAEVSILGKLKNPVNRGTEQRCLRNQLTAEKGCAQIVMKSDSKKSNASNGSLAWSVSADEVSWILGEFAPYFTNYVMHSMFGVTEESYLFDFQDTGKLTNLGTETLPEFGTELTEEEISLMDEQELDAIFEKLLQIACVRHPYERVHHFDEKLLTQPEMKREFIIASIRQIKRIFPDENGQENWGDSTLCGSCKLAPGERKQIRFVIGWHFPNHFGDSGRFEGHWYAKRFADAGEVVAYLNQERETILPAAEDFSVLLKNTSVPHELADVWSDHLSTLIKCSWWTKRGEFGMWEGYGSCGFHTTDITYQGSFGILALFPNLQKKQMEMGAKFQREDGRVHHFFTPDLSAVDDGYDRVDMNPQFVLLVCRDYLWTGDREYLTRMWPHIEKAMDNTQLLDGDKDGLPDHDTRANTYDAWAMQGTPAYIASLWLAALKAAVRMAQDLGENERADAWKELLEKGSIAFVKKLWNGRYFSLWADGDRRDDCCMTDQIDGQWYARLLGLGNFLPQDKIDTATDCILAENFHPESGLVNASYPAQATPTLYTWKNVQMESNWSGIEYSFASFLLENGRYEEAAQIVETVERRHTQNGRRFNHEECGEHYYRALASWAVLQSLTGLKADMPREKLSFSPALPELTAPWFVPGAYGKLSIAEKKIRIECLGGCLNLKQLALRTEMEKAVVTVGGAAACTQTYENGVLTLTFSDGLQLCSGSFILATKF</sequence>
<comment type="caution">
    <text evidence="3">The sequence shown here is derived from an EMBL/GenBank/DDBJ whole genome shotgun (WGS) entry which is preliminary data.</text>
</comment>
<reference evidence="3 4" key="1">
    <citation type="submission" date="2021-10" db="EMBL/GenBank/DDBJ databases">
        <title>Anaerobic single-cell dispensing facilitates the cultivation of human gut bacteria.</title>
        <authorList>
            <person name="Afrizal A."/>
        </authorList>
    </citation>
    <scope>NUCLEOTIDE SEQUENCE [LARGE SCALE GENOMIC DNA]</scope>
    <source>
        <strain evidence="3 4">CLA-AA-H244</strain>
    </source>
</reference>
<feature type="domain" description="Glycosyl-hydrolase family 116 N-terminal" evidence="2">
    <location>
        <begin position="13"/>
        <end position="266"/>
    </location>
</feature>
<evidence type="ECO:0008006" key="5">
    <source>
        <dbReference type="Google" id="ProtNLM"/>
    </source>
</evidence>
<evidence type="ECO:0000259" key="1">
    <source>
        <dbReference type="Pfam" id="PF04685"/>
    </source>
</evidence>
<dbReference type="InterPro" id="IPR008928">
    <property type="entry name" value="6-hairpin_glycosidase_sf"/>
</dbReference>
<evidence type="ECO:0000313" key="3">
    <source>
        <dbReference type="EMBL" id="MCC2167794.1"/>
    </source>
</evidence>
<dbReference type="InterPro" id="IPR024462">
    <property type="entry name" value="GH116_N"/>
</dbReference>
<dbReference type="Pfam" id="PF12215">
    <property type="entry name" value="Glyco_hydr_116N"/>
    <property type="match status" value="1"/>
</dbReference>
<dbReference type="GO" id="GO:0005975">
    <property type="term" value="P:carbohydrate metabolic process"/>
    <property type="evidence" value="ECO:0007669"/>
    <property type="project" value="InterPro"/>
</dbReference>
<protein>
    <recommendedName>
        <fullName evidence="5">Bile acid beta-glucosidase</fullName>
    </recommendedName>
</protein>
<dbReference type="InterPro" id="IPR012341">
    <property type="entry name" value="6hp_glycosidase-like_sf"/>
</dbReference>
<evidence type="ECO:0000259" key="2">
    <source>
        <dbReference type="Pfam" id="PF12215"/>
    </source>
</evidence>
<organism evidence="3 4">
    <name type="scientific">Gallintestinimicrobium propionicum</name>
    <dbReference type="NCBI Taxonomy" id="2981770"/>
    <lineage>
        <taxon>Bacteria</taxon>
        <taxon>Bacillati</taxon>
        <taxon>Bacillota</taxon>
        <taxon>Clostridia</taxon>
        <taxon>Lachnospirales</taxon>
        <taxon>Lachnospiraceae</taxon>
        <taxon>Gallintestinimicrobium</taxon>
    </lineage>
</organism>
<dbReference type="Pfam" id="PF04685">
    <property type="entry name" value="DUF608"/>
    <property type="match status" value="1"/>
</dbReference>
<dbReference type="Gene3D" id="1.50.10.10">
    <property type="match status" value="1"/>
</dbReference>
<feature type="domain" description="Glycosyl-hydrolase family 116 catalytic region" evidence="1">
    <location>
        <begin position="509"/>
        <end position="767"/>
    </location>
</feature>
<evidence type="ECO:0000313" key="4">
    <source>
        <dbReference type="Proteomes" id="UP001199355"/>
    </source>
</evidence>
<dbReference type="SUPFAM" id="SSF48208">
    <property type="entry name" value="Six-hairpin glycosidases"/>
    <property type="match status" value="1"/>
</dbReference>
<dbReference type="AlphaFoldDB" id="A0AAE3DMQ8"/>
<dbReference type="RefSeq" id="WP_308728302.1">
    <property type="nucleotide sequence ID" value="NZ_JAJEQF010000020.1"/>
</dbReference>
<dbReference type="Proteomes" id="UP001199355">
    <property type="component" value="Unassembled WGS sequence"/>
</dbReference>
<dbReference type="PANTHER" id="PTHR12654:SF0">
    <property type="entry name" value="NON-LYSOSOMAL GLUCOSYLCERAMIDASE"/>
    <property type="match status" value="1"/>
</dbReference>
<gene>
    <name evidence="3" type="ORF">LKD45_08835</name>
</gene>
<proteinExistence type="predicted"/>
<dbReference type="InterPro" id="IPR006775">
    <property type="entry name" value="GH116_catalytic"/>
</dbReference>
<name>A0AAE3DMQ8_9FIRM</name>
<dbReference type="GO" id="GO:0008422">
    <property type="term" value="F:beta-glucosidase activity"/>
    <property type="evidence" value="ECO:0007669"/>
    <property type="project" value="TreeGrafter"/>
</dbReference>
<keyword evidence="4" id="KW-1185">Reference proteome</keyword>